<evidence type="ECO:0000256" key="5">
    <source>
        <dbReference type="ARBA" id="ARBA00022692"/>
    </source>
</evidence>
<accession>A0A9P0DKQ1</accession>
<keyword evidence="2" id="KW-0813">Transport</keyword>
<dbReference type="GO" id="GO:0005886">
    <property type="term" value="C:plasma membrane"/>
    <property type="evidence" value="ECO:0007669"/>
    <property type="project" value="UniProtKB-SubCell"/>
</dbReference>
<feature type="transmembrane region" description="Helical" evidence="9">
    <location>
        <begin position="355"/>
        <end position="379"/>
    </location>
</feature>
<keyword evidence="7 9" id="KW-0472">Membrane</keyword>
<evidence type="ECO:0000256" key="8">
    <source>
        <dbReference type="ARBA" id="ARBA00023180"/>
    </source>
</evidence>
<dbReference type="PROSITE" id="PS00216">
    <property type="entry name" value="SUGAR_TRANSPORT_1"/>
    <property type="match status" value="2"/>
</dbReference>
<organism evidence="11 12">
    <name type="scientific">Phaedon cochleariae</name>
    <name type="common">Mustard beetle</name>
    <dbReference type="NCBI Taxonomy" id="80249"/>
    <lineage>
        <taxon>Eukaryota</taxon>
        <taxon>Metazoa</taxon>
        <taxon>Ecdysozoa</taxon>
        <taxon>Arthropoda</taxon>
        <taxon>Hexapoda</taxon>
        <taxon>Insecta</taxon>
        <taxon>Pterygota</taxon>
        <taxon>Neoptera</taxon>
        <taxon>Endopterygota</taxon>
        <taxon>Coleoptera</taxon>
        <taxon>Polyphaga</taxon>
        <taxon>Cucujiformia</taxon>
        <taxon>Chrysomeloidea</taxon>
        <taxon>Chrysomelidae</taxon>
        <taxon>Chrysomelinae</taxon>
        <taxon>Chrysomelini</taxon>
        <taxon>Phaedon</taxon>
    </lineage>
</organism>
<feature type="transmembrane region" description="Helical" evidence="9">
    <location>
        <begin position="147"/>
        <end position="166"/>
    </location>
</feature>
<keyword evidence="6 9" id="KW-1133">Transmembrane helix</keyword>
<dbReference type="EMBL" id="OU896721">
    <property type="protein sequence ID" value="CAH1153890.1"/>
    <property type="molecule type" value="Genomic_DNA"/>
</dbReference>
<dbReference type="PANTHER" id="PTHR48021">
    <property type="match status" value="1"/>
</dbReference>
<protein>
    <recommendedName>
        <fullName evidence="10">Major facilitator superfamily (MFS) profile domain-containing protein</fullName>
    </recommendedName>
</protein>
<dbReference type="AlphaFoldDB" id="A0A9P0DKQ1"/>
<feature type="transmembrane region" description="Helical" evidence="9">
    <location>
        <begin position="321"/>
        <end position="343"/>
    </location>
</feature>
<feature type="transmembrane region" description="Helical" evidence="9">
    <location>
        <begin position="114"/>
        <end position="135"/>
    </location>
</feature>
<feature type="transmembrane region" description="Helical" evidence="9">
    <location>
        <begin position="91"/>
        <end position="108"/>
    </location>
</feature>
<evidence type="ECO:0000256" key="7">
    <source>
        <dbReference type="ARBA" id="ARBA00023136"/>
    </source>
</evidence>
<keyword evidence="4" id="KW-0762">Sugar transport</keyword>
<name>A0A9P0DKQ1_PHACE</name>
<dbReference type="FunFam" id="1.20.1250.20:FF:000218">
    <property type="entry name" value="facilitated trehalose transporter Tret1"/>
    <property type="match status" value="1"/>
</dbReference>
<keyword evidence="5 9" id="KW-0812">Transmembrane</keyword>
<dbReference type="InterPro" id="IPR005829">
    <property type="entry name" value="Sugar_transporter_CS"/>
</dbReference>
<dbReference type="InterPro" id="IPR050549">
    <property type="entry name" value="MFS_Trehalose_Transporter"/>
</dbReference>
<gene>
    <name evidence="11" type="ORF">PHAECO_LOCUS4895</name>
</gene>
<evidence type="ECO:0000256" key="6">
    <source>
        <dbReference type="ARBA" id="ARBA00022989"/>
    </source>
</evidence>
<evidence type="ECO:0000256" key="1">
    <source>
        <dbReference type="ARBA" id="ARBA00004651"/>
    </source>
</evidence>
<evidence type="ECO:0000313" key="12">
    <source>
        <dbReference type="Proteomes" id="UP001153737"/>
    </source>
</evidence>
<evidence type="ECO:0000259" key="10">
    <source>
        <dbReference type="PROSITE" id="PS50850"/>
    </source>
</evidence>
<feature type="transmembrane region" description="Helical" evidence="9">
    <location>
        <begin position="172"/>
        <end position="193"/>
    </location>
</feature>
<feature type="transmembrane region" description="Helical" evidence="9">
    <location>
        <begin position="391"/>
        <end position="412"/>
    </location>
</feature>
<dbReference type="Gene3D" id="1.20.1250.20">
    <property type="entry name" value="MFS general substrate transporter like domains"/>
    <property type="match status" value="1"/>
</dbReference>
<keyword evidence="3" id="KW-1003">Cell membrane</keyword>
<keyword evidence="12" id="KW-1185">Reference proteome</keyword>
<comment type="subcellular location">
    <subcellularLocation>
        <location evidence="1">Cell membrane</location>
        <topology evidence="1">Multi-pass membrane protein</topology>
    </subcellularLocation>
</comment>
<dbReference type="InterPro" id="IPR020846">
    <property type="entry name" value="MFS_dom"/>
</dbReference>
<evidence type="ECO:0000256" key="4">
    <source>
        <dbReference type="ARBA" id="ARBA00022597"/>
    </source>
</evidence>
<feature type="transmembrane region" description="Helical" evidence="9">
    <location>
        <begin position="295"/>
        <end position="314"/>
    </location>
</feature>
<evidence type="ECO:0000256" key="9">
    <source>
        <dbReference type="SAM" id="Phobius"/>
    </source>
</evidence>
<proteinExistence type="predicted"/>
<feature type="transmembrane region" description="Helical" evidence="9">
    <location>
        <begin position="424"/>
        <end position="442"/>
    </location>
</feature>
<dbReference type="OrthoDB" id="4142200at2759"/>
<feature type="transmembrane region" description="Helical" evidence="9">
    <location>
        <begin position="268"/>
        <end position="289"/>
    </location>
</feature>
<evidence type="ECO:0000256" key="2">
    <source>
        <dbReference type="ARBA" id="ARBA00022448"/>
    </source>
</evidence>
<dbReference type="PRINTS" id="PR00171">
    <property type="entry name" value="SUGRTRNSPORT"/>
</dbReference>
<dbReference type="InterPro" id="IPR003663">
    <property type="entry name" value="Sugar/inositol_transpt"/>
</dbReference>
<reference evidence="11" key="1">
    <citation type="submission" date="2022-01" db="EMBL/GenBank/DDBJ databases">
        <authorList>
            <person name="King R."/>
        </authorList>
    </citation>
    <scope>NUCLEOTIDE SEQUENCE</scope>
</reference>
<dbReference type="Proteomes" id="UP001153737">
    <property type="component" value="Chromosome 15"/>
</dbReference>
<dbReference type="SUPFAM" id="SSF103473">
    <property type="entry name" value="MFS general substrate transporter"/>
    <property type="match status" value="1"/>
</dbReference>
<evidence type="ECO:0000256" key="3">
    <source>
        <dbReference type="ARBA" id="ARBA00022475"/>
    </source>
</evidence>
<evidence type="ECO:0000313" key="11">
    <source>
        <dbReference type="EMBL" id="CAH1153890.1"/>
    </source>
</evidence>
<dbReference type="InterPro" id="IPR036259">
    <property type="entry name" value="MFS_trans_sf"/>
</dbReference>
<dbReference type="PANTHER" id="PTHR48021:SF46">
    <property type="entry name" value="MAJOR FACILITATOR SUPERFAMILY (MFS) PROFILE DOMAIN-CONTAINING PROTEIN"/>
    <property type="match status" value="1"/>
</dbReference>
<dbReference type="PROSITE" id="PS50850">
    <property type="entry name" value="MFS"/>
    <property type="match status" value="1"/>
</dbReference>
<sequence>MVVDSTEHKSSLKQYFPQFCAATTGTLFAISDGMTYGWTAPYIPYLISNESHIVTTKSETEWLETCLLIGALCGLPLTIYSVDRFGRKKSLLFASITIFIAWVLIAFADRMLYLFIARFLSGMAGDMAFVAAPMYMAEMADQQIRGFLSGIIYIMVHIGSLVVYCFGPFTPFYVTPLIGSAVVITQLSVFTFMPETPYYLMYKNRREEARKALEYFKPYCDIDKELDEISTSLAKQKADKGRMQDLVLVKSNRRAIVIMTILNTGQHLLGYTVILMNLHIILESAGSIYMESSHAAILFAGIMLISAIFSSLQVDKYGRKVLLIISSVSSAMCLLAIAIYFHLKSTGIDVLPVSWIPIVSVMVYGAFFKIGVGMVPIIVTAEIFPSNMKAFGMTIADAMFIIGGIVGIQIYQRMAGPLGIHVPFYFFGCWGFFVAIFTHFFIPETKGKSLDEIQSLLKGEGKIVRDNNTAVVT</sequence>
<dbReference type="InterPro" id="IPR005828">
    <property type="entry name" value="MFS_sugar_transport-like"/>
</dbReference>
<dbReference type="GO" id="GO:0022857">
    <property type="term" value="F:transmembrane transporter activity"/>
    <property type="evidence" value="ECO:0007669"/>
    <property type="project" value="InterPro"/>
</dbReference>
<keyword evidence="8" id="KW-0325">Glycoprotein</keyword>
<reference evidence="11" key="2">
    <citation type="submission" date="2022-10" db="EMBL/GenBank/DDBJ databases">
        <authorList>
            <consortium name="ENA_rothamsted_submissions"/>
            <consortium name="culmorum"/>
            <person name="King R."/>
        </authorList>
    </citation>
    <scope>NUCLEOTIDE SEQUENCE</scope>
</reference>
<feature type="domain" description="Major facilitator superfamily (MFS) profile" evidence="10">
    <location>
        <begin position="18"/>
        <end position="446"/>
    </location>
</feature>
<dbReference type="Pfam" id="PF00083">
    <property type="entry name" value="Sugar_tr"/>
    <property type="match status" value="1"/>
</dbReference>